<reference evidence="4 5" key="1">
    <citation type="submission" date="2024-02" db="EMBL/GenBank/DDBJ databases">
        <authorList>
            <person name="Vignale AGUSTIN F."/>
            <person name="Sosa J E."/>
            <person name="Modenutti C."/>
        </authorList>
    </citation>
    <scope>NUCLEOTIDE SEQUENCE [LARGE SCALE GENOMIC DNA]</scope>
</reference>
<dbReference type="PROSITE" id="PS50297">
    <property type="entry name" value="ANK_REP_REGION"/>
    <property type="match status" value="1"/>
</dbReference>
<dbReference type="SMART" id="SM00248">
    <property type="entry name" value="ANK"/>
    <property type="match status" value="7"/>
</dbReference>
<dbReference type="EMBL" id="CAUOFW020001336">
    <property type="protein sequence ID" value="CAK9143754.1"/>
    <property type="molecule type" value="Genomic_DNA"/>
</dbReference>
<feature type="transmembrane region" description="Helical" evidence="2">
    <location>
        <begin position="674"/>
        <end position="698"/>
    </location>
</feature>
<accession>A0ABC8RL31</accession>
<keyword evidence="2" id="KW-1133">Transmembrane helix</keyword>
<dbReference type="Gene3D" id="1.25.40.20">
    <property type="entry name" value="Ankyrin repeat-containing domain"/>
    <property type="match status" value="2"/>
</dbReference>
<evidence type="ECO:0000313" key="5">
    <source>
        <dbReference type="Proteomes" id="UP001642360"/>
    </source>
</evidence>
<dbReference type="InterPro" id="IPR026961">
    <property type="entry name" value="PGG_dom"/>
</dbReference>
<keyword evidence="5" id="KW-1185">Reference proteome</keyword>
<feature type="repeat" description="ANK" evidence="1">
    <location>
        <begin position="72"/>
        <end position="94"/>
    </location>
</feature>
<dbReference type="SUPFAM" id="SSF48403">
    <property type="entry name" value="Ankyrin repeat"/>
    <property type="match status" value="2"/>
</dbReference>
<keyword evidence="2" id="KW-0812">Transmembrane</keyword>
<dbReference type="PROSITE" id="PS50088">
    <property type="entry name" value="ANK_REPEAT"/>
    <property type="match status" value="1"/>
</dbReference>
<dbReference type="InterPro" id="IPR002110">
    <property type="entry name" value="Ankyrin_rpt"/>
</dbReference>
<feature type="domain" description="PGG" evidence="3">
    <location>
        <begin position="549"/>
        <end position="661"/>
    </location>
</feature>
<dbReference type="Proteomes" id="UP001642360">
    <property type="component" value="Unassembled WGS sequence"/>
</dbReference>
<evidence type="ECO:0000259" key="3">
    <source>
        <dbReference type="Pfam" id="PF13962"/>
    </source>
</evidence>
<keyword evidence="2" id="KW-0472">Membrane</keyword>
<sequence>MPKYKHKRWKLEQQIESNLEEKEAATAAKLSPPQMENIEKNLLWKAMEGDWEEVLKIYNEKPDAHMTQIRMSGNTALHIAVTDGKENIVEQLVSLICERDPRAEALKIKNHEGNTSLHLAVAFGSLRMCRCIAKADPGIIGVRNNNGETPFFWAGLYGKKDAFLCLHFACGGKKIGQYYCRRADGDTILHRAIDGEFIELAFQILQLYENLPYSYNAKGMTPLHLLASIFVNGLKEMQTNGQCLQENPEDKKNPSHPENYKTCVLFFGLLRKIIHVIVNTGKTTEGRNELPSAGNPKYMQFSIPSNYQTCYDTIKLLSKGLLIILGVGYGRVTKIQEKKEKHTWAVQVMNILLEHASKYEYDHNGGNPHIMSTLDSRDLGETVPSAIGEGDIVGFGQDIKGMKNPELETPILVAAKYGVAEMVEKILEVFPMAIHDMNSKKKNIVLLAVEHRQPHVFQLLLQKNIMKDIIFHQVDSDGNSALHLAAALGAYRPWLIPGAALQLQWELKWFEFVKNSMPPHFYVHTNNEGKTPKDISRETHTKLVEDGGNWLTNTSESCSVVAALIATVAFATSATVPGGVKQDSGVPTLENEPAFNVFAVSSLIALCFSVTAVVMFLAILTSRYQERDFAKDLPRKLLIGLTSLFISIAAILVSFCAGHFFVIKDKLKYAAYPVYAITCLPITFFAMAQFPLYIDLIWTTIKKIPQRSYEALPLT</sequence>
<dbReference type="Pfam" id="PF13962">
    <property type="entry name" value="PGG"/>
    <property type="match status" value="1"/>
</dbReference>
<comment type="caution">
    <text evidence="4">The sequence shown here is derived from an EMBL/GenBank/DDBJ whole genome shotgun (WGS) entry which is preliminary data.</text>
</comment>
<gene>
    <name evidence="4" type="ORF">ILEXP_LOCUS11490</name>
</gene>
<organism evidence="4 5">
    <name type="scientific">Ilex paraguariensis</name>
    <name type="common">yerba mate</name>
    <dbReference type="NCBI Taxonomy" id="185542"/>
    <lineage>
        <taxon>Eukaryota</taxon>
        <taxon>Viridiplantae</taxon>
        <taxon>Streptophyta</taxon>
        <taxon>Embryophyta</taxon>
        <taxon>Tracheophyta</taxon>
        <taxon>Spermatophyta</taxon>
        <taxon>Magnoliopsida</taxon>
        <taxon>eudicotyledons</taxon>
        <taxon>Gunneridae</taxon>
        <taxon>Pentapetalae</taxon>
        <taxon>asterids</taxon>
        <taxon>campanulids</taxon>
        <taxon>Aquifoliales</taxon>
        <taxon>Aquifoliaceae</taxon>
        <taxon>Ilex</taxon>
    </lineage>
</organism>
<evidence type="ECO:0000256" key="2">
    <source>
        <dbReference type="SAM" id="Phobius"/>
    </source>
</evidence>
<evidence type="ECO:0000313" key="4">
    <source>
        <dbReference type="EMBL" id="CAK9143754.1"/>
    </source>
</evidence>
<name>A0ABC8RL31_9AQUA</name>
<feature type="transmembrane region" description="Helical" evidence="2">
    <location>
        <begin position="597"/>
        <end position="620"/>
    </location>
</feature>
<evidence type="ECO:0000256" key="1">
    <source>
        <dbReference type="PROSITE-ProRule" id="PRU00023"/>
    </source>
</evidence>
<dbReference type="Pfam" id="PF12796">
    <property type="entry name" value="Ank_2"/>
    <property type="match status" value="2"/>
</dbReference>
<dbReference type="PANTHER" id="PTHR24177:SF103">
    <property type="entry name" value="PGG DOMAIN-CONTAINING PROTEIN"/>
    <property type="match status" value="1"/>
</dbReference>
<proteinExistence type="predicted"/>
<feature type="transmembrane region" description="Helical" evidence="2">
    <location>
        <begin position="641"/>
        <end position="662"/>
    </location>
</feature>
<dbReference type="AlphaFoldDB" id="A0ABC8RL31"/>
<dbReference type="PANTHER" id="PTHR24177">
    <property type="entry name" value="CASKIN"/>
    <property type="match status" value="1"/>
</dbReference>
<protein>
    <recommendedName>
        <fullName evidence="3">PGG domain-containing protein</fullName>
    </recommendedName>
</protein>
<keyword evidence="1" id="KW-0040">ANK repeat</keyword>
<dbReference type="InterPro" id="IPR036770">
    <property type="entry name" value="Ankyrin_rpt-contain_sf"/>
</dbReference>